<evidence type="ECO:0000259" key="12">
    <source>
        <dbReference type="Pfam" id="PF07715"/>
    </source>
</evidence>
<reference evidence="13 14" key="1">
    <citation type="submission" date="2019-01" db="EMBL/GenBank/DDBJ databases">
        <authorList>
            <person name="Chen W.-M."/>
        </authorList>
    </citation>
    <scope>NUCLEOTIDE SEQUENCE [LARGE SCALE GENOMIC DNA]</scope>
    <source>
        <strain evidence="13 14">YBJ-36</strain>
    </source>
</reference>
<dbReference type="InterPro" id="IPR012910">
    <property type="entry name" value="Plug_dom"/>
</dbReference>
<comment type="subcellular location">
    <subcellularLocation>
        <location evidence="1 8">Cell outer membrane</location>
        <topology evidence="1 8">Multi-pass membrane protein</topology>
    </subcellularLocation>
</comment>
<keyword evidence="10" id="KW-0732">Signal</keyword>
<dbReference type="GO" id="GO:0009279">
    <property type="term" value="C:cell outer membrane"/>
    <property type="evidence" value="ECO:0007669"/>
    <property type="project" value="UniProtKB-SubCell"/>
</dbReference>
<evidence type="ECO:0000256" key="10">
    <source>
        <dbReference type="SAM" id="SignalP"/>
    </source>
</evidence>
<dbReference type="InterPro" id="IPR008969">
    <property type="entry name" value="CarboxyPept-like_regulatory"/>
</dbReference>
<dbReference type="Gene3D" id="2.170.130.10">
    <property type="entry name" value="TonB-dependent receptor, plug domain"/>
    <property type="match status" value="1"/>
</dbReference>
<evidence type="ECO:0000256" key="9">
    <source>
        <dbReference type="RuleBase" id="RU003357"/>
    </source>
</evidence>
<dbReference type="EMBL" id="SACK01000007">
    <property type="protein sequence ID" value="RVT99739.1"/>
    <property type="molecule type" value="Genomic_DNA"/>
</dbReference>
<dbReference type="Gene3D" id="2.40.170.20">
    <property type="entry name" value="TonB-dependent receptor, beta-barrel domain"/>
    <property type="match status" value="1"/>
</dbReference>
<evidence type="ECO:0000259" key="11">
    <source>
        <dbReference type="Pfam" id="PF00593"/>
    </source>
</evidence>
<keyword evidence="6 8" id="KW-0472">Membrane</keyword>
<keyword evidence="5 9" id="KW-0798">TonB box</keyword>
<feature type="domain" description="TonB-dependent receptor-like beta-barrel" evidence="11">
    <location>
        <begin position="513"/>
        <end position="916"/>
    </location>
</feature>
<dbReference type="InterPro" id="IPR036942">
    <property type="entry name" value="Beta-barrel_TonB_sf"/>
</dbReference>
<accession>A0A3S2WWT0</accession>
<dbReference type="Pfam" id="PF00593">
    <property type="entry name" value="TonB_dep_Rec_b-barrel"/>
    <property type="match status" value="1"/>
</dbReference>
<evidence type="ECO:0000256" key="7">
    <source>
        <dbReference type="ARBA" id="ARBA00023237"/>
    </source>
</evidence>
<comment type="similarity">
    <text evidence="8 9">Belongs to the TonB-dependent receptor family.</text>
</comment>
<evidence type="ECO:0000256" key="2">
    <source>
        <dbReference type="ARBA" id="ARBA00022448"/>
    </source>
</evidence>
<keyword evidence="4 8" id="KW-0812">Transmembrane</keyword>
<evidence type="ECO:0000256" key="5">
    <source>
        <dbReference type="ARBA" id="ARBA00023077"/>
    </source>
</evidence>
<keyword evidence="7 8" id="KW-0998">Cell outer membrane</keyword>
<keyword evidence="3 8" id="KW-1134">Transmembrane beta strand</keyword>
<dbReference type="NCBIfam" id="TIGR04056">
    <property type="entry name" value="OMP_RagA_SusC"/>
    <property type="match status" value="1"/>
</dbReference>
<organism evidence="13 14">
    <name type="scientific">Mucilaginibacter limnophilus</name>
    <dbReference type="NCBI Taxonomy" id="1932778"/>
    <lineage>
        <taxon>Bacteria</taxon>
        <taxon>Pseudomonadati</taxon>
        <taxon>Bacteroidota</taxon>
        <taxon>Sphingobacteriia</taxon>
        <taxon>Sphingobacteriales</taxon>
        <taxon>Sphingobacteriaceae</taxon>
        <taxon>Mucilaginibacter</taxon>
    </lineage>
</organism>
<dbReference type="InterPro" id="IPR039426">
    <property type="entry name" value="TonB-dep_rcpt-like"/>
</dbReference>
<evidence type="ECO:0000256" key="3">
    <source>
        <dbReference type="ARBA" id="ARBA00022452"/>
    </source>
</evidence>
<proteinExistence type="inferred from homology"/>
<comment type="caution">
    <text evidence="13">The sequence shown here is derived from an EMBL/GenBank/DDBJ whole genome shotgun (WGS) entry which is preliminary data.</text>
</comment>
<evidence type="ECO:0000313" key="13">
    <source>
        <dbReference type="EMBL" id="RVT99739.1"/>
    </source>
</evidence>
<dbReference type="SUPFAM" id="SSF56935">
    <property type="entry name" value="Porins"/>
    <property type="match status" value="1"/>
</dbReference>
<dbReference type="AlphaFoldDB" id="A0A3S2WWT0"/>
<sequence>MNKQFLLCLLALLFFFDVSAQRLVTGQVLTDDGKPIAATVALKLSKSQSAAGADGQFIILLSRQSDTLVISHVGFRLARVPVSWPVTRPLTIVLQSSATELETVVVSTGYYQLPKERATGAFSQISEKTLNNSVSTDILSRLKGNANGISFDERNDNQRQISVRGLSTINSNTQPLIVLNNFPYDGSLNSINPNDVESITVLKDAAAASIWGVRAANGVIVINTKKGLTNHREISFNSNLTVGRPPDLREIPVMASKDYIFYERYLFDNGFYNATENDPTHPVLSPAVEQMILARDGSISAGELDRRLAELSSYDVRDDFRKYLYQNRINQQYALNVRGGTDKQIYYYSIGYDHNSDNLGATTGRLSLRTDHQLNFGRLTANPVLAFSRSQLDNGRPVWSAVKPGLSSFIYPYARLADGAGNPARLSRDFRDSYADAAVANGLSDWSYYPLNDFKERQTATAINDLVAGLNLDYRLTGDLHAQVQYQYEWVDTELSDLYTKDSYYSRDLKNRFTQDDGSGNLSFPVPEGGVMYKNNEGLRSHSGRAQLKYSRNWGAHDMNILAGTELRSINTESFGNTVYGYMVSYFQQYYDPGNYQGIPYQTGFTELNNRFRSYYANASYTYLERYTVSGSLRKDASNIFGGDANKRTVPLWSAGVAWNISNEKFFPAGPLNYLKLRATYGYNGNLPRNLSAKATLSQDQGNYNNQPYAYISSFPNASLRWEKVSVTNIGLDFGTSNNRLSGSVEYYYKKATDLIGRQPIDPTVGIPSASVVRNIADMQTKGWDVQLNSLNLNGNFRWQTTLIWNYNRDKVTRYSSTNTSGYNFITGGFGINPIEGRPVSSVLSYKWAGLDPETGDPRGFVNGQPSRDYAEIIWNGQLSDLEYHGPAQPVHFGNLNNTFSYAGFSLFVNVTYRFGYYFQRPTMSYYYFVRNGRNHKDFAQRWQQPGDENRTNVPSIPTLSSNTYERDYFNSYSSALVEKADNIRLQDVNLSWSPGLGKGSKLKAIGLEQVTFYIYARDLGILWRANKSGLDPDFGPEALSPSPSYSFGIRAKF</sequence>
<evidence type="ECO:0000313" key="14">
    <source>
        <dbReference type="Proteomes" id="UP000282759"/>
    </source>
</evidence>
<dbReference type="InterPro" id="IPR023996">
    <property type="entry name" value="TonB-dep_OMP_SusC/RagA"/>
</dbReference>
<gene>
    <name evidence="13" type="ORF">EOD41_14945</name>
</gene>
<evidence type="ECO:0000256" key="1">
    <source>
        <dbReference type="ARBA" id="ARBA00004571"/>
    </source>
</evidence>
<feature type="domain" description="TonB-dependent receptor plug" evidence="12">
    <location>
        <begin position="115"/>
        <end position="219"/>
    </location>
</feature>
<feature type="signal peptide" evidence="10">
    <location>
        <begin position="1"/>
        <end position="20"/>
    </location>
</feature>
<keyword evidence="14" id="KW-1185">Reference proteome</keyword>
<dbReference type="InterPro" id="IPR000531">
    <property type="entry name" value="Beta-barrel_TonB"/>
</dbReference>
<dbReference type="InterPro" id="IPR023997">
    <property type="entry name" value="TonB-dep_OMP_SusC/RagA_CS"/>
</dbReference>
<feature type="chain" id="PRO_5018700412" evidence="10">
    <location>
        <begin position="21"/>
        <end position="1054"/>
    </location>
</feature>
<dbReference type="Pfam" id="PF13715">
    <property type="entry name" value="CarbopepD_reg_2"/>
    <property type="match status" value="1"/>
</dbReference>
<dbReference type="PROSITE" id="PS52016">
    <property type="entry name" value="TONB_DEPENDENT_REC_3"/>
    <property type="match status" value="1"/>
</dbReference>
<dbReference type="SUPFAM" id="SSF49464">
    <property type="entry name" value="Carboxypeptidase regulatory domain-like"/>
    <property type="match status" value="1"/>
</dbReference>
<evidence type="ECO:0000256" key="4">
    <source>
        <dbReference type="ARBA" id="ARBA00022692"/>
    </source>
</evidence>
<evidence type="ECO:0000256" key="8">
    <source>
        <dbReference type="PROSITE-ProRule" id="PRU01360"/>
    </source>
</evidence>
<name>A0A3S2WWT0_9SPHI</name>
<dbReference type="InterPro" id="IPR037066">
    <property type="entry name" value="Plug_dom_sf"/>
</dbReference>
<dbReference type="Proteomes" id="UP000282759">
    <property type="component" value="Unassembled WGS sequence"/>
</dbReference>
<evidence type="ECO:0000256" key="6">
    <source>
        <dbReference type="ARBA" id="ARBA00023136"/>
    </source>
</evidence>
<dbReference type="OrthoDB" id="9768177at2"/>
<keyword evidence="2 8" id="KW-0813">Transport</keyword>
<protein>
    <submittedName>
        <fullName evidence="13">SusC/RagA family TonB-linked outer membrane protein</fullName>
    </submittedName>
</protein>
<dbReference type="Pfam" id="PF07715">
    <property type="entry name" value="Plug"/>
    <property type="match status" value="1"/>
</dbReference>
<dbReference type="NCBIfam" id="TIGR04057">
    <property type="entry name" value="SusC_RagA_signa"/>
    <property type="match status" value="1"/>
</dbReference>